<organism evidence="3 4">
    <name type="scientific">Phascolomyces articulosus</name>
    <dbReference type="NCBI Taxonomy" id="60185"/>
    <lineage>
        <taxon>Eukaryota</taxon>
        <taxon>Fungi</taxon>
        <taxon>Fungi incertae sedis</taxon>
        <taxon>Mucoromycota</taxon>
        <taxon>Mucoromycotina</taxon>
        <taxon>Mucoromycetes</taxon>
        <taxon>Mucorales</taxon>
        <taxon>Lichtheimiaceae</taxon>
        <taxon>Phascolomyces</taxon>
    </lineage>
</organism>
<dbReference type="Pfam" id="PF00169">
    <property type="entry name" value="PH"/>
    <property type="match status" value="1"/>
</dbReference>
<dbReference type="PANTHER" id="PTHR37283:SF1">
    <property type="entry name" value="PH DOMAIN-CONTAINING PROTEIN YHR131C"/>
    <property type="match status" value="1"/>
</dbReference>
<dbReference type="Gene3D" id="2.30.29.30">
    <property type="entry name" value="Pleckstrin-homology domain (PH domain)/Phosphotyrosine-binding domain (PTB)"/>
    <property type="match status" value="1"/>
</dbReference>
<name>A0AAD5JVB3_9FUNG</name>
<dbReference type="PANTHER" id="PTHR37283">
    <property type="entry name" value="PH DOMAIN-CONTAINING PROTEIN YHR131C"/>
    <property type="match status" value="1"/>
</dbReference>
<dbReference type="EMBL" id="JAIXMP010000021">
    <property type="protein sequence ID" value="KAI9256421.1"/>
    <property type="molecule type" value="Genomic_DNA"/>
</dbReference>
<reference evidence="3" key="2">
    <citation type="submission" date="2023-02" db="EMBL/GenBank/DDBJ databases">
        <authorList>
            <consortium name="DOE Joint Genome Institute"/>
            <person name="Mondo S.J."/>
            <person name="Chang Y."/>
            <person name="Wang Y."/>
            <person name="Ahrendt S."/>
            <person name="Andreopoulos W."/>
            <person name="Barry K."/>
            <person name="Beard J."/>
            <person name="Benny G.L."/>
            <person name="Blankenship S."/>
            <person name="Bonito G."/>
            <person name="Cuomo C."/>
            <person name="Desiro A."/>
            <person name="Gervers K.A."/>
            <person name="Hundley H."/>
            <person name="Kuo A."/>
            <person name="LaButti K."/>
            <person name="Lang B.F."/>
            <person name="Lipzen A."/>
            <person name="O'Donnell K."/>
            <person name="Pangilinan J."/>
            <person name="Reynolds N."/>
            <person name="Sandor L."/>
            <person name="Smith M.W."/>
            <person name="Tsang A."/>
            <person name="Grigoriev I.V."/>
            <person name="Stajich J.E."/>
            <person name="Spatafora J.W."/>
        </authorList>
    </citation>
    <scope>NUCLEOTIDE SEQUENCE</scope>
    <source>
        <strain evidence="3">RSA 2281</strain>
    </source>
</reference>
<keyword evidence="4" id="KW-1185">Reference proteome</keyword>
<gene>
    <name evidence="3" type="ORF">BDA99DRAFT_441781</name>
</gene>
<dbReference type="InterPro" id="IPR001849">
    <property type="entry name" value="PH_domain"/>
</dbReference>
<comment type="caution">
    <text evidence="3">The sequence shown here is derived from an EMBL/GenBank/DDBJ whole genome shotgun (WGS) entry which is preliminary data.</text>
</comment>
<evidence type="ECO:0000313" key="3">
    <source>
        <dbReference type="EMBL" id="KAI9256421.1"/>
    </source>
</evidence>
<sequence length="184" mass="21426">MEELLPPYTCTVYKMGYVKVKQESGFQNISSTRVRWRKFYIRLWGTVLHMFKNKGETTPLYSLSMQRIEAGLAPEFYHKPNVLRLRAPTTGDQFLMRLMNTTDMVSWIEHLQAAANISLDLDCRKMPRFVTMTRPNNQSTTTANLTLSIGNRTVVTLCQFEERTRNQHRHRSGHNHCVQSSNNI</sequence>
<feature type="domain" description="PH" evidence="2">
    <location>
        <begin position="11"/>
        <end position="116"/>
    </location>
</feature>
<evidence type="ECO:0000313" key="4">
    <source>
        <dbReference type="Proteomes" id="UP001209540"/>
    </source>
</evidence>
<proteinExistence type="predicted"/>
<dbReference type="InterPro" id="IPR011993">
    <property type="entry name" value="PH-like_dom_sf"/>
</dbReference>
<dbReference type="AlphaFoldDB" id="A0AAD5JVB3"/>
<dbReference type="PROSITE" id="PS50003">
    <property type="entry name" value="PH_DOMAIN"/>
    <property type="match status" value="1"/>
</dbReference>
<evidence type="ECO:0000256" key="1">
    <source>
        <dbReference type="SAM" id="MobiDB-lite"/>
    </source>
</evidence>
<evidence type="ECO:0000259" key="2">
    <source>
        <dbReference type="PROSITE" id="PS50003"/>
    </source>
</evidence>
<dbReference type="SMART" id="SM00233">
    <property type="entry name" value="PH"/>
    <property type="match status" value="1"/>
</dbReference>
<protein>
    <recommendedName>
        <fullName evidence="2">PH domain-containing protein</fullName>
    </recommendedName>
</protein>
<dbReference type="SUPFAM" id="SSF50729">
    <property type="entry name" value="PH domain-like"/>
    <property type="match status" value="1"/>
</dbReference>
<feature type="region of interest" description="Disordered" evidence="1">
    <location>
        <begin position="165"/>
        <end position="184"/>
    </location>
</feature>
<reference evidence="3" key="1">
    <citation type="journal article" date="2022" name="IScience">
        <title>Evolution of zygomycete secretomes and the origins of terrestrial fungal ecologies.</title>
        <authorList>
            <person name="Chang Y."/>
            <person name="Wang Y."/>
            <person name="Mondo S."/>
            <person name="Ahrendt S."/>
            <person name="Andreopoulos W."/>
            <person name="Barry K."/>
            <person name="Beard J."/>
            <person name="Benny G.L."/>
            <person name="Blankenship S."/>
            <person name="Bonito G."/>
            <person name="Cuomo C."/>
            <person name="Desiro A."/>
            <person name="Gervers K.A."/>
            <person name="Hundley H."/>
            <person name="Kuo A."/>
            <person name="LaButti K."/>
            <person name="Lang B.F."/>
            <person name="Lipzen A."/>
            <person name="O'Donnell K."/>
            <person name="Pangilinan J."/>
            <person name="Reynolds N."/>
            <person name="Sandor L."/>
            <person name="Smith M.E."/>
            <person name="Tsang A."/>
            <person name="Grigoriev I.V."/>
            <person name="Stajich J.E."/>
            <person name="Spatafora J.W."/>
        </authorList>
    </citation>
    <scope>NUCLEOTIDE SEQUENCE</scope>
    <source>
        <strain evidence="3">RSA 2281</strain>
    </source>
</reference>
<dbReference type="Proteomes" id="UP001209540">
    <property type="component" value="Unassembled WGS sequence"/>
</dbReference>
<accession>A0AAD5JVB3</accession>